<proteinExistence type="predicted"/>
<organism evidence="1 2">
    <name type="scientific">Winogradskyella immobilis</name>
    <dbReference type="NCBI Taxonomy" id="2816852"/>
    <lineage>
        <taxon>Bacteria</taxon>
        <taxon>Pseudomonadati</taxon>
        <taxon>Bacteroidota</taxon>
        <taxon>Flavobacteriia</taxon>
        <taxon>Flavobacteriales</taxon>
        <taxon>Flavobacteriaceae</taxon>
        <taxon>Winogradskyella</taxon>
    </lineage>
</organism>
<dbReference type="Proteomes" id="UP000778797">
    <property type="component" value="Unassembled WGS sequence"/>
</dbReference>
<reference evidence="1" key="2">
    <citation type="submission" date="2021-10" db="EMBL/GenBank/DDBJ databases">
        <title>Genome of Winogradskyella sp. E313.</title>
        <authorList>
            <person name="Zhou Y."/>
        </authorList>
    </citation>
    <scope>NUCLEOTIDE SEQUENCE</scope>
    <source>
        <strain evidence="1">E313</strain>
    </source>
</reference>
<gene>
    <name evidence="1" type="ORF">J1C55_03800</name>
</gene>
<name>A0ABS8EKU0_9FLAO</name>
<sequence>MKNVLQLVAALLIAVQLNSQEKNVETESVTLDSLITFIVEHFNADSENNQNVTFLVKTYNDDFTQEDKIILKQAFILLSRRMQEDDFLSIVSYSNYNGIVLKQTESKDLKNILYALEHPKTSIKTFGDDGIELAYDYTKENYVEDYENKVVMIRMPKRAKRVDNNLVIDAKSKNKGNGAAVVLSALAILPEIISVIKN</sequence>
<evidence type="ECO:0000313" key="1">
    <source>
        <dbReference type="EMBL" id="MCC1483705.1"/>
    </source>
</evidence>
<accession>A0ABS8EKU0</accession>
<dbReference type="RefSeq" id="WP_227476153.1">
    <property type="nucleotide sequence ID" value="NZ_JAFMPT010000003.1"/>
</dbReference>
<reference evidence="1" key="1">
    <citation type="submission" date="2021-03" db="EMBL/GenBank/DDBJ databases">
        <authorList>
            <person name="Ping X."/>
        </authorList>
    </citation>
    <scope>NUCLEOTIDE SEQUENCE</scope>
    <source>
        <strain evidence="1">E313</strain>
    </source>
</reference>
<keyword evidence="2" id="KW-1185">Reference proteome</keyword>
<evidence type="ECO:0008006" key="3">
    <source>
        <dbReference type="Google" id="ProtNLM"/>
    </source>
</evidence>
<protein>
    <recommendedName>
        <fullName evidence="3">TPM domain-containing protein</fullName>
    </recommendedName>
</protein>
<dbReference type="EMBL" id="JAFMPT010000003">
    <property type="protein sequence ID" value="MCC1483705.1"/>
    <property type="molecule type" value="Genomic_DNA"/>
</dbReference>
<evidence type="ECO:0000313" key="2">
    <source>
        <dbReference type="Proteomes" id="UP000778797"/>
    </source>
</evidence>
<comment type="caution">
    <text evidence="1">The sequence shown here is derived from an EMBL/GenBank/DDBJ whole genome shotgun (WGS) entry which is preliminary data.</text>
</comment>